<keyword evidence="1" id="KW-0732">Signal</keyword>
<feature type="chain" id="PRO_5035767611" evidence="1">
    <location>
        <begin position="20"/>
        <end position="237"/>
    </location>
</feature>
<evidence type="ECO:0000313" key="2">
    <source>
        <dbReference type="EMBL" id="CAB3220514.1"/>
    </source>
</evidence>
<accession>A0A8S0YM76</accession>
<feature type="signal peptide" evidence="1">
    <location>
        <begin position="1"/>
        <end position="19"/>
    </location>
</feature>
<keyword evidence="3" id="KW-1185">Reference proteome</keyword>
<evidence type="ECO:0000256" key="1">
    <source>
        <dbReference type="SAM" id="SignalP"/>
    </source>
</evidence>
<dbReference type="OrthoDB" id="7467872at2759"/>
<dbReference type="Proteomes" id="UP000494106">
    <property type="component" value="Unassembled WGS sequence"/>
</dbReference>
<gene>
    <name evidence="2" type="ORF">APLA_LOCUS322</name>
</gene>
<protein>
    <submittedName>
        <fullName evidence="2">Uncharacterized protein</fullName>
    </submittedName>
</protein>
<evidence type="ECO:0000313" key="3">
    <source>
        <dbReference type="Proteomes" id="UP000494106"/>
    </source>
</evidence>
<comment type="caution">
    <text evidence="2">The sequence shown here is derived from an EMBL/GenBank/DDBJ whole genome shotgun (WGS) entry which is preliminary data.</text>
</comment>
<sequence>MVLKSIVHIQILAIFLVDGIFLEIKPHIRQQNNMNRNCYNVTIKPFYSKVAVIGRPWHAYYTWNQQFRDMCLKTIFKVPNNMNQLVRFLKQKFYGLHEEPIWSKAELLMYMGDCKQIVLFRDRSGVHGQFDGLPCFKRDDFPHEIPLRTPYKITIKVIERGKYLLISDCTTGITFLLLHPEERPPRVEIEAFAAKFNFGDMYPACTKELDPVINNVTEEDVTEVSTTSTKKYSKYDW</sequence>
<organism evidence="2 3">
    <name type="scientific">Arctia plantaginis</name>
    <name type="common">Wood tiger moth</name>
    <name type="synonym">Phalaena plantaginis</name>
    <dbReference type="NCBI Taxonomy" id="874455"/>
    <lineage>
        <taxon>Eukaryota</taxon>
        <taxon>Metazoa</taxon>
        <taxon>Ecdysozoa</taxon>
        <taxon>Arthropoda</taxon>
        <taxon>Hexapoda</taxon>
        <taxon>Insecta</taxon>
        <taxon>Pterygota</taxon>
        <taxon>Neoptera</taxon>
        <taxon>Endopterygota</taxon>
        <taxon>Lepidoptera</taxon>
        <taxon>Glossata</taxon>
        <taxon>Ditrysia</taxon>
        <taxon>Noctuoidea</taxon>
        <taxon>Erebidae</taxon>
        <taxon>Arctiinae</taxon>
        <taxon>Arctia</taxon>
    </lineage>
</organism>
<dbReference type="EMBL" id="CADEBC010000045">
    <property type="protein sequence ID" value="CAB3220514.1"/>
    <property type="molecule type" value="Genomic_DNA"/>
</dbReference>
<reference evidence="2 3" key="1">
    <citation type="submission" date="2020-04" db="EMBL/GenBank/DDBJ databases">
        <authorList>
            <person name="Wallbank WR R."/>
            <person name="Pardo Diaz C."/>
            <person name="Kozak K."/>
            <person name="Martin S."/>
            <person name="Jiggins C."/>
            <person name="Moest M."/>
            <person name="Warren A I."/>
            <person name="Byers J.R.P. K."/>
            <person name="Montejo-Kovacevich G."/>
            <person name="Yen C E."/>
        </authorList>
    </citation>
    <scope>NUCLEOTIDE SEQUENCE [LARGE SCALE GENOMIC DNA]</scope>
</reference>
<name>A0A8S0YM76_ARCPL</name>
<dbReference type="AlphaFoldDB" id="A0A8S0YM76"/>
<proteinExistence type="predicted"/>